<accession>A0A645AD36</accession>
<gene>
    <name evidence="1" type="ORF">SDC9_94295</name>
</gene>
<dbReference type="AlphaFoldDB" id="A0A645AD36"/>
<name>A0A645AD36_9ZZZZ</name>
<comment type="caution">
    <text evidence="1">The sequence shown here is derived from an EMBL/GenBank/DDBJ whole genome shotgun (WGS) entry which is preliminary data.</text>
</comment>
<proteinExistence type="predicted"/>
<evidence type="ECO:0000313" key="1">
    <source>
        <dbReference type="EMBL" id="MPM47584.1"/>
    </source>
</evidence>
<reference evidence="1" key="1">
    <citation type="submission" date="2019-08" db="EMBL/GenBank/DDBJ databases">
        <authorList>
            <person name="Kucharzyk K."/>
            <person name="Murdoch R.W."/>
            <person name="Higgins S."/>
            <person name="Loffler F."/>
        </authorList>
    </citation>
    <scope>NUCLEOTIDE SEQUENCE</scope>
</reference>
<dbReference type="EMBL" id="VSSQ01011737">
    <property type="protein sequence ID" value="MPM47584.1"/>
    <property type="molecule type" value="Genomic_DNA"/>
</dbReference>
<sequence length="53" mass="5817">MVLQNTRLYVVMKLAEAISTGIYHTVLKTIGGKKSSVHLSKDVVTELISNLES</sequence>
<protein>
    <submittedName>
        <fullName evidence="1">Uncharacterized protein</fullName>
    </submittedName>
</protein>
<organism evidence="1">
    <name type="scientific">bioreactor metagenome</name>
    <dbReference type="NCBI Taxonomy" id="1076179"/>
    <lineage>
        <taxon>unclassified sequences</taxon>
        <taxon>metagenomes</taxon>
        <taxon>ecological metagenomes</taxon>
    </lineage>
</organism>